<gene>
    <name evidence="2" type="ordered locus">BLASA_0807</name>
</gene>
<protein>
    <recommendedName>
        <fullName evidence="1">DUF427 domain-containing protein</fullName>
    </recommendedName>
</protein>
<reference evidence="3" key="2">
    <citation type="submission" date="2012-02" db="EMBL/GenBank/DDBJ databases">
        <title>Complete genome sequence of Blastococcus saxobsidens strain DD2.</title>
        <authorList>
            <person name="Genoscope."/>
        </authorList>
    </citation>
    <scope>NUCLEOTIDE SEQUENCE [LARGE SCALE GENOMIC DNA]</scope>
    <source>
        <strain evidence="3">DD2</strain>
    </source>
</reference>
<dbReference type="PANTHER" id="PTHR34310:SF9">
    <property type="entry name" value="BLR5716 PROTEIN"/>
    <property type="match status" value="1"/>
</dbReference>
<dbReference type="InterPro" id="IPR007361">
    <property type="entry name" value="DUF427"/>
</dbReference>
<dbReference type="PANTHER" id="PTHR34310">
    <property type="entry name" value="DUF427 DOMAIN PROTEIN (AFU_ORTHOLOGUE AFUA_3G02220)"/>
    <property type="match status" value="1"/>
</dbReference>
<dbReference type="Pfam" id="PF04248">
    <property type="entry name" value="NTP_transf_9"/>
    <property type="match status" value="2"/>
</dbReference>
<reference evidence="2 3" key="1">
    <citation type="journal article" date="2012" name="J. Bacteriol.">
        <title>Genome Sequence of Blastococcus saxobsidens DD2, a Stone-Inhabiting Bacterium.</title>
        <authorList>
            <person name="Chouaia B."/>
            <person name="Crotti E."/>
            <person name="Brusetti L."/>
            <person name="Daffonchio D."/>
            <person name="Essoussi I."/>
            <person name="Nouioui I."/>
            <person name="Sbissi I."/>
            <person name="Ghodhbane-Gtari F."/>
            <person name="Gtari M."/>
            <person name="Vacherie B."/>
            <person name="Barbe V."/>
            <person name="Medigue C."/>
            <person name="Gury J."/>
            <person name="Pujic P."/>
            <person name="Normand P."/>
        </authorList>
    </citation>
    <scope>NUCLEOTIDE SEQUENCE [LARGE SCALE GENOMIC DNA]</scope>
    <source>
        <strain evidence="2 3">DD2</strain>
    </source>
</reference>
<dbReference type="HOGENOM" id="CLU_059611_0_0_11"/>
<proteinExistence type="predicted"/>
<feature type="domain" description="DUF427" evidence="1">
    <location>
        <begin position="50"/>
        <end position="139"/>
    </location>
</feature>
<dbReference type="Gene3D" id="2.170.150.40">
    <property type="entry name" value="Domain of unknown function (DUF427)"/>
    <property type="match status" value="2"/>
</dbReference>
<dbReference type="Proteomes" id="UP000007517">
    <property type="component" value="Chromosome"/>
</dbReference>
<dbReference type="AlphaFoldDB" id="H6RSK9"/>
<name>H6RSK9_BLASD</name>
<accession>H6RSK9</accession>
<dbReference type="InterPro" id="IPR038694">
    <property type="entry name" value="DUF427_sf"/>
</dbReference>
<dbReference type="EMBL" id="FO117623">
    <property type="protein sequence ID" value="CCG01760.1"/>
    <property type="molecule type" value="Genomic_DNA"/>
</dbReference>
<dbReference type="STRING" id="1146883.BLASA_0807"/>
<dbReference type="KEGG" id="bsd:BLASA_0807"/>
<evidence type="ECO:0000259" key="1">
    <source>
        <dbReference type="Pfam" id="PF04248"/>
    </source>
</evidence>
<evidence type="ECO:0000313" key="3">
    <source>
        <dbReference type="Proteomes" id="UP000007517"/>
    </source>
</evidence>
<keyword evidence="3" id="KW-1185">Reference proteome</keyword>
<dbReference type="eggNOG" id="COG2343">
    <property type="taxonomic scope" value="Bacteria"/>
</dbReference>
<dbReference type="OrthoDB" id="285364at2"/>
<evidence type="ECO:0000313" key="2">
    <source>
        <dbReference type="EMBL" id="CCG01760.1"/>
    </source>
</evidence>
<feature type="domain" description="DUF427" evidence="1">
    <location>
        <begin position="173"/>
        <end position="263"/>
    </location>
</feature>
<organism evidence="2 3">
    <name type="scientific">Blastococcus saxobsidens (strain DD2)</name>
    <dbReference type="NCBI Taxonomy" id="1146883"/>
    <lineage>
        <taxon>Bacteria</taxon>
        <taxon>Bacillati</taxon>
        <taxon>Actinomycetota</taxon>
        <taxon>Actinomycetes</taxon>
        <taxon>Geodermatophilales</taxon>
        <taxon>Geodermatophilaceae</taxon>
        <taxon>Blastococcus</taxon>
    </lineage>
</organism>
<sequence>MESGAYGRVMSLTLGTGPLARPSTGQLNADLWSVAPEHALYLHPVQERIRGVLGGRTVVDTTGALLLHETGLLPRWYLPEADVASGLLHPSATRTTCPFKGEARYWHLEVGGHRVEDAAWSYPDPVPGCPALAGFVSFYLERLDAWYVEEEELLGHPRDPFHRVDARRSSRHVVVRVGGQVVADTRTPVGVFETGLPVRWYVPEADVHDGVLEQSDTTSVCPYKGVASYEHVTVDGRRYDDVAWCYREPLLEALPAAGHRSFDGDGVEVEVEVST</sequence>